<keyword evidence="3" id="KW-1185">Reference proteome</keyword>
<dbReference type="PANTHER" id="PTHR10997:SF9">
    <property type="entry name" value="IMPORTIN-9"/>
    <property type="match status" value="1"/>
</dbReference>
<organism evidence="2 3">
    <name type="scientific">Pseudocohnilembus persalinus</name>
    <name type="common">Ciliate</name>
    <dbReference type="NCBI Taxonomy" id="266149"/>
    <lineage>
        <taxon>Eukaryota</taxon>
        <taxon>Sar</taxon>
        <taxon>Alveolata</taxon>
        <taxon>Ciliophora</taxon>
        <taxon>Intramacronucleata</taxon>
        <taxon>Oligohymenophorea</taxon>
        <taxon>Scuticociliatia</taxon>
        <taxon>Philasterida</taxon>
        <taxon>Pseudocohnilembidae</taxon>
        <taxon>Pseudocohnilembus</taxon>
    </lineage>
</organism>
<feature type="region of interest" description="Disordered" evidence="1">
    <location>
        <begin position="967"/>
        <end position="989"/>
    </location>
</feature>
<feature type="compositionally biased region" description="Acidic residues" evidence="1">
    <location>
        <begin position="977"/>
        <end position="989"/>
    </location>
</feature>
<accession>A0A0V0QNZ6</accession>
<gene>
    <name evidence="2" type="ORF">PPERSA_12449</name>
</gene>
<dbReference type="InterPro" id="IPR016024">
    <property type="entry name" value="ARM-type_fold"/>
</dbReference>
<dbReference type="Gene3D" id="1.25.10.10">
    <property type="entry name" value="Leucine-rich Repeat Variant"/>
    <property type="match status" value="1"/>
</dbReference>
<evidence type="ECO:0000313" key="3">
    <source>
        <dbReference type="Proteomes" id="UP000054937"/>
    </source>
</evidence>
<reference evidence="2 3" key="1">
    <citation type="journal article" date="2015" name="Sci. Rep.">
        <title>Genome of the facultative scuticociliatosis pathogen Pseudocohnilembus persalinus provides insight into its virulence through horizontal gene transfer.</title>
        <authorList>
            <person name="Xiong J."/>
            <person name="Wang G."/>
            <person name="Cheng J."/>
            <person name="Tian M."/>
            <person name="Pan X."/>
            <person name="Warren A."/>
            <person name="Jiang C."/>
            <person name="Yuan D."/>
            <person name="Miao W."/>
        </authorList>
    </citation>
    <scope>NUCLEOTIDE SEQUENCE [LARGE SCALE GENOMIC DNA]</scope>
    <source>
        <strain evidence="2">36N120E</strain>
    </source>
</reference>
<dbReference type="InParanoid" id="A0A0V0QNZ6"/>
<dbReference type="OMA" id="KQDINEH"/>
<dbReference type="EMBL" id="LDAU01000122">
    <property type="protein sequence ID" value="KRX04002.1"/>
    <property type="molecule type" value="Genomic_DNA"/>
</dbReference>
<dbReference type="GO" id="GO:0005829">
    <property type="term" value="C:cytosol"/>
    <property type="evidence" value="ECO:0007669"/>
    <property type="project" value="TreeGrafter"/>
</dbReference>
<dbReference type="SUPFAM" id="SSF48371">
    <property type="entry name" value="ARM repeat"/>
    <property type="match status" value="1"/>
</dbReference>
<evidence type="ECO:0000313" key="2">
    <source>
        <dbReference type="EMBL" id="KRX04002.1"/>
    </source>
</evidence>
<proteinExistence type="predicted"/>
<dbReference type="AlphaFoldDB" id="A0A0V0QNZ6"/>
<dbReference type="Proteomes" id="UP000054937">
    <property type="component" value="Unassembled WGS sequence"/>
</dbReference>
<dbReference type="OrthoDB" id="311990at2759"/>
<comment type="caution">
    <text evidence="2">The sequence shown here is derived from an EMBL/GenBank/DDBJ whole genome shotgun (WGS) entry which is preliminary data.</text>
</comment>
<name>A0A0V0QNZ6_PSEPJ</name>
<dbReference type="GO" id="GO:0006606">
    <property type="term" value="P:protein import into nucleus"/>
    <property type="evidence" value="ECO:0007669"/>
    <property type="project" value="TreeGrafter"/>
</dbReference>
<sequence>MQKPSEQTEQLLKNYCLILQQTYQAKSEAEVKQAEEQLLQASKNDPNFLENLIYLLRTPQHDQVDKQMKQAISNYIQHFTRVILAYSTISGDQMKQIGLQLLEAVLDANIIKTHKFFINNAINSFLQLDQDNSFKIIMYDRIQEKIKEDRKENYVGCFLAYQPLINSVRNQELIEKLSQNLLEILTESGTQLMKLLSNHTQILQANLNEENLAEFKEINDILETCIETINCFILKLIDNSNEKLRQLFITHIYNNNKLAMLYSNISQYIFTNKNQFPNCGISTTGVAIIDDSINQLKKMIFKSYTKMNNFSFENRGKLKIRSCVFYKMITNVLPICLNTVYQFCFLFQEKLNIALENEQMSKLLVENLNFIKVCMGQQDFYHLFAENKNTLLLNVILPLMRTTPSEIDDFQDNPQQFVNLALDTCDKQLSDTHKTAASQLLEILCDNIDGCTTYVGAVTLSTIRYSLNQIYYPQQTQNEDYAQLSQQYPSLADQWNSLFLRHSSPEIRIETSLVALSVMSYLTQKRPDILQEIENLFQENEKFFFVLKENNYRLIQARLCLFLGYYIDSIFVKKNQQEFLKRCTDFLIECTQLSEQPSISQQAIDSLVNVYDDEDFGVKFQNSIIPSFATLIQLIPTCQCNQFLDLISSIISNYSNTLIQDHQLILKCISQLVERVNTEFKLIQNTQKDNQLTINKCWNIIRSIAENDDYIPTLANEIENILEPLLIAIQHPDKIEFDDDIILTISSFLKKTQSVTRMTAELIPYFPGVLQKQKFVFGHMFSCLNYLIEYGHKYFNINNQQSIDNLKLVLQLSVQSLLHEGNDVSEADNAEGATIIQLVLQNYYDLLNEQTLVDIFQAALQRLKSEKKMENNFFRGRVLGIFLSAFNANLQRTVGLLQDQLDQIFSLLLEKSSHYTTNYDIKVFIMGISVFLNHLTEISQNQTLAQFVPSMLEYLVTLLKKQQSVEQKDKNKNSYQQDDDDDDDDEDDEMENYYSMADDFMQDKINLDYLVNDKVMSIDEFEIFKSTIRNLKNNNNQQLFDIVSKFPEEQQSFFKEVLSIQRVSIDGEKQIARKIVKRVKRNQN</sequence>
<dbReference type="InterPro" id="IPR011989">
    <property type="entry name" value="ARM-like"/>
</dbReference>
<dbReference type="PANTHER" id="PTHR10997">
    <property type="entry name" value="IMPORTIN-7, 8, 11"/>
    <property type="match status" value="1"/>
</dbReference>
<dbReference type="GO" id="GO:0005635">
    <property type="term" value="C:nuclear envelope"/>
    <property type="evidence" value="ECO:0007669"/>
    <property type="project" value="TreeGrafter"/>
</dbReference>
<protein>
    <submittedName>
        <fullName evidence="2">Armadillo-type fold</fullName>
    </submittedName>
</protein>
<evidence type="ECO:0000256" key="1">
    <source>
        <dbReference type="SAM" id="MobiDB-lite"/>
    </source>
</evidence>